<sequence length="426" mass="45274">MLATAAMILSGCMMQSGADEDAPVTRFKSNTDGAPMTARDKEAATSPIITALQARRSVLPDGSSFDQVASAVLAANSRTAEADLRAARLRAEAASRNWLPKIGPNISLTSLSEVVANLIVEQVLFDHGRLKAERAFAKADVEVAAVGLADDTNERVYTALKLYLAAVEARERVALDARTLKDMGQFEWVMVERVKGGVSDRSDLAVLRQKLGEIRSDMAASREAADIALAELSAMSAVPITSVSGLSDLRVKPEDAKPLSVLRAEAERDRSIAQAKVNRAGLLPGVTASGTIGDTTDGGINVGGDLLGLGTGASLKAIESEKDAANRRVGQAQEDADRQLRRLGQRQGAIARQVTEASALTAQARSNLDLFQEQYEAGQRQVMDVVGVYETFATRETAAVGLKYELSRTRLEIARLLGLLADGSAI</sequence>
<gene>
    <name evidence="7" type="ORF">N7U68_19730</name>
</gene>
<feature type="coiled-coil region" evidence="6">
    <location>
        <begin position="315"/>
        <end position="342"/>
    </location>
</feature>
<evidence type="ECO:0000256" key="1">
    <source>
        <dbReference type="ARBA" id="ARBA00004442"/>
    </source>
</evidence>
<evidence type="ECO:0000256" key="5">
    <source>
        <dbReference type="ARBA" id="ARBA00023237"/>
    </source>
</evidence>
<reference evidence="7" key="1">
    <citation type="submission" date="2022-10" db="EMBL/GenBank/DDBJ databases">
        <title>Roseovarius pelagicus sp. nov., isolated from Arctic seawater.</title>
        <authorList>
            <person name="Hong Y.W."/>
            <person name="Hwang C.Y."/>
        </authorList>
    </citation>
    <scope>NUCLEOTIDE SEQUENCE</scope>
    <source>
        <strain evidence="7">HL-MP18</strain>
    </source>
</reference>
<accession>A0ABY6DE52</accession>
<evidence type="ECO:0000256" key="3">
    <source>
        <dbReference type="ARBA" id="ARBA00022692"/>
    </source>
</evidence>
<evidence type="ECO:0000313" key="8">
    <source>
        <dbReference type="Proteomes" id="UP001064087"/>
    </source>
</evidence>
<keyword evidence="4" id="KW-0472">Membrane</keyword>
<comment type="subcellular location">
    <subcellularLocation>
        <location evidence="1">Cell outer membrane</location>
    </subcellularLocation>
</comment>
<proteinExistence type="predicted"/>
<name>A0ABY6DE52_9RHOB</name>
<dbReference type="RefSeq" id="WP_263047928.1">
    <property type="nucleotide sequence ID" value="NZ_CP106738.1"/>
</dbReference>
<keyword evidence="5" id="KW-0998">Cell outer membrane</keyword>
<dbReference type="PANTHER" id="PTHR30026:SF20">
    <property type="entry name" value="OUTER MEMBRANE PROTEIN TOLC"/>
    <property type="match status" value="1"/>
</dbReference>
<evidence type="ECO:0000256" key="2">
    <source>
        <dbReference type="ARBA" id="ARBA00022452"/>
    </source>
</evidence>
<keyword evidence="8" id="KW-1185">Reference proteome</keyword>
<dbReference type="EMBL" id="CP106738">
    <property type="protein sequence ID" value="UXX83263.1"/>
    <property type="molecule type" value="Genomic_DNA"/>
</dbReference>
<keyword evidence="3" id="KW-0812">Transmembrane</keyword>
<dbReference type="PANTHER" id="PTHR30026">
    <property type="entry name" value="OUTER MEMBRANE PROTEIN TOLC"/>
    <property type="match status" value="1"/>
</dbReference>
<protein>
    <submittedName>
        <fullName evidence="7">TolC family protein</fullName>
    </submittedName>
</protein>
<evidence type="ECO:0000256" key="6">
    <source>
        <dbReference type="SAM" id="Coils"/>
    </source>
</evidence>
<organism evidence="7 8">
    <name type="scientific">Roseovarius pelagicus</name>
    <dbReference type="NCBI Taxonomy" id="2980108"/>
    <lineage>
        <taxon>Bacteria</taxon>
        <taxon>Pseudomonadati</taxon>
        <taxon>Pseudomonadota</taxon>
        <taxon>Alphaproteobacteria</taxon>
        <taxon>Rhodobacterales</taxon>
        <taxon>Roseobacteraceae</taxon>
        <taxon>Roseovarius</taxon>
    </lineage>
</organism>
<keyword evidence="6" id="KW-0175">Coiled coil</keyword>
<dbReference type="SUPFAM" id="SSF56954">
    <property type="entry name" value="Outer membrane efflux proteins (OEP)"/>
    <property type="match status" value="1"/>
</dbReference>
<evidence type="ECO:0000256" key="4">
    <source>
        <dbReference type="ARBA" id="ARBA00023136"/>
    </source>
</evidence>
<evidence type="ECO:0000313" key="7">
    <source>
        <dbReference type="EMBL" id="UXX83263.1"/>
    </source>
</evidence>
<dbReference type="InterPro" id="IPR051906">
    <property type="entry name" value="TolC-like"/>
</dbReference>
<dbReference type="Proteomes" id="UP001064087">
    <property type="component" value="Chromosome"/>
</dbReference>
<dbReference type="Gene3D" id="1.20.1600.10">
    <property type="entry name" value="Outer membrane efflux proteins (OEP)"/>
    <property type="match status" value="1"/>
</dbReference>
<keyword evidence="2" id="KW-1134">Transmembrane beta strand</keyword>